<keyword evidence="3" id="KW-1185">Reference proteome</keyword>
<dbReference type="PANTHER" id="PTHR40257:SF1">
    <property type="entry name" value="DUF1330 DOMAIN-CONTAINING PROTEIN"/>
    <property type="match status" value="1"/>
</dbReference>
<sequence>MPLCSLNIISLYPKTSIPSFLSSLRTASINPIIQSRTVRWVILPKELSTVPLLAHNVHWDLLLVLPADTVLPSSIKSQIGSIWTVIAGVPSRLLKDFPSKNAALVNPSSGTVKPPDTSNALVSDSSQSLELSPELSKWISDLPARPRSHAISMLNLLAFNPGRKEQYLKYGAEFGSKVGARHGGNAKIVGTVASGQGKEEGWDEIAIAHYPSLEQFAAMLGSKDYQEVNHKFRLGALKDTCILCTMEIGDDGELIGGREEARL</sequence>
<dbReference type="SUPFAM" id="SSF54909">
    <property type="entry name" value="Dimeric alpha+beta barrel"/>
    <property type="match status" value="1"/>
</dbReference>
<dbReference type="InterPro" id="IPR011008">
    <property type="entry name" value="Dimeric_a/b-barrel"/>
</dbReference>
<dbReference type="EMBL" id="MU007020">
    <property type="protein sequence ID" value="KAF2433611.1"/>
    <property type="molecule type" value="Genomic_DNA"/>
</dbReference>
<reference evidence="2" key="1">
    <citation type="journal article" date="2020" name="Stud. Mycol.">
        <title>101 Dothideomycetes genomes: a test case for predicting lifestyles and emergence of pathogens.</title>
        <authorList>
            <person name="Haridas S."/>
            <person name="Albert R."/>
            <person name="Binder M."/>
            <person name="Bloem J."/>
            <person name="Labutti K."/>
            <person name="Salamov A."/>
            <person name="Andreopoulos B."/>
            <person name="Baker S."/>
            <person name="Barry K."/>
            <person name="Bills G."/>
            <person name="Bluhm B."/>
            <person name="Cannon C."/>
            <person name="Castanera R."/>
            <person name="Culley D."/>
            <person name="Daum C."/>
            <person name="Ezra D."/>
            <person name="Gonzalez J."/>
            <person name="Henrissat B."/>
            <person name="Kuo A."/>
            <person name="Liang C."/>
            <person name="Lipzen A."/>
            <person name="Lutzoni F."/>
            <person name="Magnuson J."/>
            <person name="Mondo S."/>
            <person name="Nolan M."/>
            <person name="Ohm R."/>
            <person name="Pangilinan J."/>
            <person name="Park H.-J."/>
            <person name="Ramirez L."/>
            <person name="Alfaro M."/>
            <person name="Sun H."/>
            <person name="Tritt A."/>
            <person name="Yoshinaga Y."/>
            <person name="Zwiers L.-H."/>
            <person name="Turgeon B."/>
            <person name="Goodwin S."/>
            <person name="Spatafora J."/>
            <person name="Crous P."/>
            <person name="Grigoriev I."/>
        </authorList>
    </citation>
    <scope>NUCLEOTIDE SEQUENCE</scope>
    <source>
        <strain evidence="2">CBS 130266</strain>
    </source>
</reference>
<comment type="caution">
    <text evidence="2">The sequence shown here is derived from an EMBL/GenBank/DDBJ whole genome shotgun (WGS) entry which is preliminary data.</text>
</comment>
<organism evidence="2 3">
    <name type="scientific">Tothia fuscella</name>
    <dbReference type="NCBI Taxonomy" id="1048955"/>
    <lineage>
        <taxon>Eukaryota</taxon>
        <taxon>Fungi</taxon>
        <taxon>Dikarya</taxon>
        <taxon>Ascomycota</taxon>
        <taxon>Pezizomycotina</taxon>
        <taxon>Dothideomycetes</taxon>
        <taxon>Pleosporomycetidae</taxon>
        <taxon>Venturiales</taxon>
        <taxon>Cylindrosympodiaceae</taxon>
        <taxon>Tothia</taxon>
    </lineage>
</organism>
<gene>
    <name evidence="2" type="ORF">EJ08DRAFT_647286</name>
</gene>
<dbReference type="Gene3D" id="3.30.70.100">
    <property type="match status" value="1"/>
</dbReference>
<evidence type="ECO:0000313" key="2">
    <source>
        <dbReference type="EMBL" id="KAF2433611.1"/>
    </source>
</evidence>
<dbReference type="PANTHER" id="PTHR40257">
    <property type="match status" value="1"/>
</dbReference>
<dbReference type="OrthoDB" id="265717at2759"/>
<protein>
    <recommendedName>
        <fullName evidence="4">DUF1330 domain-containing protein</fullName>
    </recommendedName>
</protein>
<evidence type="ECO:0000313" key="3">
    <source>
        <dbReference type="Proteomes" id="UP000800235"/>
    </source>
</evidence>
<evidence type="ECO:0008006" key="4">
    <source>
        <dbReference type="Google" id="ProtNLM"/>
    </source>
</evidence>
<accession>A0A9P4U1L4</accession>
<feature type="compositionally biased region" description="Polar residues" evidence="1">
    <location>
        <begin position="106"/>
        <end position="120"/>
    </location>
</feature>
<name>A0A9P4U1L4_9PEZI</name>
<proteinExistence type="predicted"/>
<evidence type="ECO:0000256" key="1">
    <source>
        <dbReference type="SAM" id="MobiDB-lite"/>
    </source>
</evidence>
<dbReference type="AlphaFoldDB" id="A0A9P4U1L4"/>
<feature type="region of interest" description="Disordered" evidence="1">
    <location>
        <begin position="106"/>
        <end position="125"/>
    </location>
</feature>
<dbReference type="Proteomes" id="UP000800235">
    <property type="component" value="Unassembled WGS sequence"/>
</dbReference>